<organism evidence="1 2">
    <name type="scientific">Prorocentrum cordatum</name>
    <dbReference type="NCBI Taxonomy" id="2364126"/>
    <lineage>
        <taxon>Eukaryota</taxon>
        <taxon>Sar</taxon>
        <taxon>Alveolata</taxon>
        <taxon>Dinophyceae</taxon>
        <taxon>Prorocentrales</taxon>
        <taxon>Prorocentraceae</taxon>
        <taxon>Prorocentrum</taxon>
    </lineage>
</organism>
<name>A0ABN9TKZ5_9DINO</name>
<dbReference type="Proteomes" id="UP001189429">
    <property type="component" value="Unassembled WGS sequence"/>
</dbReference>
<comment type="caution">
    <text evidence="1">The sequence shown here is derived from an EMBL/GenBank/DDBJ whole genome shotgun (WGS) entry which is preliminary data.</text>
</comment>
<evidence type="ECO:0000313" key="2">
    <source>
        <dbReference type="Proteomes" id="UP001189429"/>
    </source>
</evidence>
<evidence type="ECO:0000313" key="1">
    <source>
        <dbReference type="EMBL" id="CAK0846366.1"/>
    </source>
</evidence>
<dbReference type="EMBL" id="CAUYUJ010014819">
    <property type="protein sequence ID" value="CAK0846366.1"/>
    <property type="molecule type" value="Genomic_DNA"/>
</dbReference>
<proteinExistence type="predicted"/>
<reference evidence="1" key="1">
    <citation type="submission" date="2023-10" db="EMBL/GenBank/DDBJ databases">
        <authorList>
            <person name="Chen Y."/>
            <person name="Shah S."/>
            <person name="Dougan E. K."/>
            <person name="Thang M."/>
            <person name="Chan C."/>
        </authorList>
    </citation>
    <scope>NUCLEOTIDE SEQUENCE [LARGE SCALE GENOMIC DNA]</scope>
</reference>
<keyword evidence="2" id="KW-1185">Reference proteome</keyword>
<gene>
    <name evidence="1" type="ORF">PCOR1329_LOCUS39897</name>
</gene>
<sequence>MRERWSPASSLSPRRDQQLREGQAVAAGLVADLRDLGDKIVARRHQLQRWERGLEGRPAASLRETWKAALEPAVVNYNAGITARTLLGEMWEATLKLSFLSYSDGISACGRG</sequence>
<protein>
    <submittedName>
        <fullName evidence="1">Uncharacterized protein</fullName>
    </submittedName>
</protein>
<accession>A0ABN9TKZ5</accession>